<feature type="region of interest" description="Disordered" evidence="10">
    <location>
        <begin position="277"/>
        <end position="324"/>
    </location>
</feature>
<feature type="transmembrane region" description="Helical" evidence="11">
    <location>
        <begin position="217"/>
        <end position="241"/>
    </location>
</feature>
<reference evidence="14 15" key="1">
    <citation type="submission" date="2017-05" db="EMBL/GenBank/DDBJ databases">
        <title>Vagococcus spp. assemblies.</title>
        <authorList>
            <person name="Gulvik C.A."/>
        </authorList>
    </citation>
    <scope>NUCLEOTIDE SEQUENCE [LARGE SCALE GENOMIC DNA]</scope>
    <source>
        <strain evidence="14 15">CCUG 51432</strain>
    </source>
</reference>
<accession>A0A430AX79</accession>
<name>A0A430AX79_9ENTE</name>
<dbReference type="Pfam" id="PF02096">
    <property type="entry name" value="60KD_IMP"/>
    <property type="match status" value="1"/>
</dbReference>
<evidence type="ECO:0000256" key="1">
    <source>
        <dbReference type="ARBA" id="ARBA00004651"/>
    </source>
</evidence>
<dbReference type="GO" id="GO:0005886">
    <property type="term" value="C:plasma membrane"/>
    <property type="evidence" value="ECO:0007669"/>
    <property type="project" value="UniProtKB-SubCell"/>
</dbReference>
<feature type="chain" id="PRO_5038377169" description="Membrane insertase YidC/Oxa/ALB C-terminal domain-containing protein" evidence="12">
    <location>
        <begin position="23"/>
        <end position="324"/>
    </location>
</feature>
<protein>
    <recommendedName>
        <fullName evidence="13">Membrane insertase YidC/Oxa/ALB C-terminal domain-containing protein</fullName>
    </recommendedName>
</protein>
<proteinExistence type="inferred from homology"/>
<keyword evidence="12" id="KW-0732">Signal</keyword>
<evidence type="ECO:0000256" key="7">
    <source>
        <dbReference type="ARBA" id="ARBA00023136"/>
    </source>
</evidence>
<keyword evidence="7 11" id="KW-0472">Membrane</keyword>
<dbReference type="GO" id="GO:0015031">
    <property type="term" value="P:protein transport"/>
    <property type="evidence" value="ECO:0007669"/>
    <property type="project" value="UniProtKB-KW"/>
</dbReference>
<comment type="subcellular location">
    <subcellularLocation>
        <location evidence="1">Cell membrane</location>
        <topology evidence="1">Multi-pass membrane protein</topology>
    </subcellularLocation>
    <subcellularLocation>
        <location evidence="9">Membrane</location>
        <topology evidence="9">Multi-pass membrane protein</topology>
    </subcellularLocation>
</comment>
<dbReference type="PANTHER" id="PTHR12428">
    <property type="entry name" value="OXA1"/>
    <property type="match status" value="1"/>
</dbReference>
<feature type="signal peptide" evidence="12">
    <location>
        <begin position="1"/>
        <end position="22"/>
    </location>
</feature>
<dbReference type="OrthoDB" id="9780552at2"/>
<organism evidence="14 15">
    <name type="scientific">Vagococcus elongatus</name>
    <dbReference type="NCBI Taxonomy" id="180344"/>
    <lineage>
        <taxon>Bacteria</taxon>
        <taxon>Bacillati</taxon>
        <taxon>Bacillota</taxon>
        <taxon>Bacilli</taxon>
        <taxon>Lactobacillales</taxon>
        <taxon>Enterococcaceae</taxon>
        <taxon>Vagococcus</taxon>
    </lineage>
</organism>
<dbReference type="InterPro" id="IPR028055">
    <property type="entry name" value="YidC/Oxa/ALB_C"/>
</dbReference>
<evidence type="ECO:0000256" key="11">
    <source>
        <dbReference type="SAM" id="Phobius"/>
    </source>
</evidence>
<dbReference type="CDD" id="cd20070">
    <property type="entry name" value="5TM_YidC_Alb3"/>
    <property type="match status" value="1"/>
</dbReference>
<evidence type="ECO:0000256" key="2">
    <source>
        <dbReference type="ARBA" id="ARBA00022448"/>
    </source>
</evidence>
<keyword evidence="6 11" id="KW-1133">Transmembrane helix</keyword>
<feature type="transmembrane region" description="Helical" evidence="11">
    <location>
        <begin position="139"/>
        <end position="162"/>
    </location>
</feature>
<evidence type="ECO:0000256" key="3">
    <source>
        <dbReference type="ARBA" id="ARBA00022475"/>
    </source>
</evidence>
<dbReference type="PRINTS" id="PR00701">
    <property type="entry name" value="60KDINNERMP"/>
</dbReference>
<evidence type="ECO:0000256" key="5">
    <source>
        <dbReference type="ARBA" id="ARBA00022927"/>
    </source>
</evidence>
<keyword evidence="5" id="KW-0653">Protein transport</keyword>
<dbReference type="AlphaFoldDB" id="A0A430AX79"/>
<feature type="transmembrane region" description="Helical" evidence="11">
    <location>
        <begin position="65"/>
        <end position="85"/>
    </location>
</feature>
<feature type="compositionally biased region" description="Polar residues" evidence="10">
    <location>
        <begin position="290"/>
        <end position="310"/>
    </location>
</feature>
<keyword evidence="15" id="KW-1185">Reference proteome</keyword>
<dbReference type="GO" id="GO:0051205">
    <property type="term" value="P:protein insertion into membrane"/>
    <property type="evidence" value="ECO:0007669"/>
    <property type="project" value="TreeGrafter"/>
</dbReference>
<keyword evidence="2" id="KW-0813">Transport</keyword>
<feature type="transmembrane region" description="Helical" evidence="11">
    <location>
        <begin position="182"/>
        <end position="205"/>
    </location>
</feature>
<evidence type="ECO:0000256" key="12">
    <source>
        <dbReference type="SAM" id="SignalP"/>
    </source>
</evidence>
<dbReference type="GO" id="GO:0032977">
    <property type="term" value="F:membrane insertase activity"/>
    <property type="evidence" value="ECO:0007669"/>
    <property type="project" value="InterPro"/>
</dbReference>
<dbReference type="RefSeq" id="WP_126808438.1">
    <property type="nucleotide sequence ID" value="NZ_NGKA01000007.1"/>
</dbReference>
<dbReference type="Proteomes" id="UP000287605">
    <property type="component" value="Unassembled WGS sequence"/>
</dbReference>
<dbReference type="PANTHER" id="PTHR12428:SF65">
    <property type="entry name" value="CYTOCHROME C OXIDASE ASSEMBLY PROTEIN COX18, MITOCHONDRIAL"/>
    <property type="match status" value="1"/>
</dbReference>
<evidence type="ECO:0000256" key="9">
    <source>
        <dbReference type="RuleBase" id="RU003945"/>
    </source>
</evidence>
<feature type="compositionally biased region" description="Basic and acidic residues" evidence="10">
    <location>
        <begin position="277"/>
        <end position="287"/>
    </location>
</feature>
<gene>
    <name evidence="14" type="ORF">CBF29_05960</name>
</gene>
<dbReference type="InterPro" id="IPR001708">
    <property type="entry name" value="YidC/ALB3/OXA1/COX18"/>
</dbReference>
<evidence type="ECO:0000313" key="15">
    <source>
        <dbReference type="Proteomes" id="UP000287605"/>
    </source>
</evidence>
<dbReference type="EMBL" id="NGKA01000007">
    <property type="protein sequence ID" value="RSU12672.1"/>
    <property type="molecule type" value="Genomic_DNA"/>
</dbReference>
<keyword evidence="4 9" id="KW-0812">Transmembrane</keyword>
<evidence type="ECO:0000256" key="10">
    <source>
        <dbReference type="SAM" id="MobiDB-lite"/>
    </source>
</evidence>
<dbReference type="InterPro" id="IPR047196">
    <property type="entry name" value="YidC_ALB_C"/>
</dbReference>
<comment type="caution">
    <text evidence="14">The sequence shown here is derived from an EMBL/GenBank/DDBJ whole genome shotgun (WGS) entry which is preliminary data.</text>
</comment>
<sequence length="324" mass="35844">MKKFKKWLIASGLFGMMLTLSGCVQVIKSGPDAGKPTGDGWVYNLLVRPMSGIIDSLVQAFNGNYVLAVIILTVVVRAILFPLMVNQTKKSTYMSEKMAHLKPQIDAINAKVKAATTPEEQMAANKELQQLHKDHNINMFSSIGCLPLLIQMPIFTALFYSIKFASGVDKAAPFLGIDLSRPSWVLTIIVGLLYLGQAYLGTIGLDEAQKKQMRSMMFMTPIMMIMISFSSPAVVTIYWVVGGVISSLQTLYTNLVQKPKIRAQVEEEIRLNPPKPVEVKKVKEVKPNRPGQTGYTPMNQGKGNKLNTKPTKGLNAGRKQNIRK</sequence>
<keyword evidence="8" id="KW-0143">Chaperone</keyword>
<evidence type="ECO:0000256" key="6">
    <source>
        <dbReference type="ARBA" id="ARBA00022989"/>
    </source>
</evidence>
<evidence type="ECO:0000313" key="14">
    <source>
        <dbReference type="EMBL" id="RSU12672.1"/>
    </source>
</evidence>
<dbReference type="PROSITE" id="PS51257">
    <property type="entry name" value="PROKAR_LIPOPROTEIN"/>
    <property type="match status" value="1"/>
</dbReference>
<keyword evidence="3" id="KW-1003">Cell membrane</keyword>
<feature type="domain" description="Membrane insertase YidC/Oxa/ALB C-terminal" evidence="13">
    <location>
        <begin position="65"/>
        <end position="254"/>
    </location>
</feature>
<evidence type="ECO:0000256" key="4">
    <source>
        <dbReference type="ARBA" id="ARBA00022692"/>
    </source>
</evidence>
<evidence type="ECO:0000256" key="8">
    <source>
        <dbReference type="ARBA" id="ARBA00023186"/>
    </source>
</evidence>
<comment type="similarity">
    <text evidence="9">Belongs to the OXA1/ALB3/YidC family.</text>
</comment>
<evidence type="ECO:0000259" key="13">
    <source>
        <dbReference type="Pfam" id="PF02096"/>
    </source>
</evidence>
<dbReference type="NCBIfam" id="TIGR03592">
    <property type="entry name" value="yidC_oxa1_cterm"/>
    <property type="match status" value="1"/>
</dbReference>